<dbReference type="RefSeq" id="WP_074714852.1">
    <property type="nucleotide sequence ID" value="NZ_FNPG01000004.1"/>
</dbReference>
<keyword evidence="11" id="KW-1185">Reference proteome</keyword>
<dbReference type="Proteomes" id="UP000183918">
    <property type="component" value="Unassembled WGS sequence"/>
</dbReference>
<reference evidence="10 11" key="1">
    <citation type="submission" date="2016-10" db="EMBL/GenBank/DDBJ databases">
        <authorList>
            <person name="de Groot N.N."/>
        </authorList>
    </citation>
    <scope>NUCLEOTIDE SEQUENCE [LARGE SCALE GENOMIC DNA]</scope>
    <source>
        <strain evidence="10 11">DSM 14045</strain>
    </source>
</reference>
<feature type="transmembrane region" description="Helical" evidence="9">
    <location>
        <begin position="56"/>
        <end position="83"/>
    </location>
</feature>
<dbReference type="PANTHER" id="PTHR34040:SF2">
    <property type="entry name" value="FLAGELLAR BIOSYNTHETIC PROTEIN FLIQ"/>
    <property type="match status" value="1"/>
</dbReference>
<dbReference type="GO" id="GO:0005886">
    <property type="term" value="C:plasma membrane"/>
    <property type="evidence" value="ECO:0007669"/>
    <property type="project" value="UniProtKB-SubCell"/>
</dbReference>
<dbReference type="OrthoDB" id="9806440at2"/>
<keyword evidence="6 9" id="KW-1133">Transmembrane helix</keyword>
<keyword evidence="10" id="KW-0969">Cilium</keyword>
<evidence type="ECO:0000256" key="8">
    <source>
        <dbReference type="ARBA" id="ARBA00023143"/>
    </source>
</evidence>
<dbReference type="eggNOG" id="COG1987">
    <property type="taxonomic scope" value="Bacteria"/>
</dbReference>
<dbReference type="GO" id="GO:0044780">
    <property type="term" value="P:bacterial-type flagellum assembly"/>
    <property type="evidence" value="ECO:0007669"/>
    <property type="project" value="InterPro"/>
</dbReference>
<keyword evidence="10" id="KW-0966">Cell projection</keyword>
<dbReference type="EMBL" id="FNPG01000004">
    <property type="protein sequence ID" value="SDX83685.1"/>
    <property type="molecule type" value="Genomic_DNA"/>
</dbReference>
<keyword evidence="4 9" id="KW-1003">Cell membrane</keyword>
<dbReference type="PIRSF" id="PIRSF004669">
    <property type="entry name" value="FliQ"/>
    <property type="match status" value="1"/>
</dbReference>
<keyword evidence="8 9" id="KW-0975">Bacterial flagellum</keyword>
<evidence type="ECO:0000256" key="5">
    <source>
        <dbReference type="ARBA" id="ARBA00022692"/>
    </source>
</evidence>
<evidence type="ECO:0000256" key="9">
    <source>
        <dbReference type="RuleBase" id="RU364090"/>
    </source>
</evidence>
<evidence type="ECO:0000256" key="3">
    <source>
        <dbReference type="ARBA" id="ARBA00021718"/>
    </source>
</evidence>
<evidence type="ECO:0000313" key="10">
    <source>
        <dbReference type="EMBL" id="SDX83685.1"/>
    </source>
</evidence>
<dbReference type="GO" id="GO:0009306">
    <property type="term" value="P:protein secretion"/>
    <property type="evidence" value="ECO:0007669"/>
    <property type="project" value="InterPro"/>
</dbReference>
<comment type="similarity">
    <text evidence="2 9">Belongs to the FliQ/MopD/SpaQ family.</text>
</comment>
<keyword evidence="10" id="KW-0282">Flagellum</keyword>
<sequence length="93" mass="10413">MITEGIILDIARDAIFTIIMVSAPLLLVSLIVGLIISIFQTVTSIQEQTLTFVPKVIAVFVTMLICGSWILNVISNFMINLWSQFSYYIRTGK</sequence>
<dbReference type="AlphaFoldDB" id="A0A1H3EYL9"/>
<evidence type="ECO:0000256" key="6">
    <source>
        <dbReference type="ARBA" id="ARBA00022989"/>
    </source>
</evidence>
<name>A0A1H3EYL9_9FIRM</name>
<evidence type="ECO:0000256" key="1">
    <source>
        <dbReference type="ARBA" id="ARBA00004651"/>
    </source>
</evidence>
<keyword evidence="7 9" id="KW-0472">Membrane</keyword>
<dbReference type="InterPro" id="IPR006305">
    <property type="entry name" value="FliQ"/>
</dbReference>
<dbReference type="InterPro" id="IPR002191">
    <property type="entry name" value="Bac_export_3"/>
</dbReference>
<evidence type="ECO:0000256" key="4">
    <source>
        <dbReference type="ARBA" id="ARBA00022475"/>
    </source>
</evidence>
<dbReference type="PANTHER" id="PTHR34040">
    <property type="entry name" value="FLAGELLAR BIOSYNTHETIC PROTEIN FLIQ"/>
    <property type="match status" value="1"/>
</dbReference>
<dbReference type="STRING" id="1122142.SAMN02910414_00057"/>
<evidence type="ECO:0000256" key="7">
    <source>
        <dbReference type="ARBA" id="ARBA00023136"/>
    </source>
</evidence>
<comment type="function">
    <text evidence="9">Role in flagellar biosynthesis.</text>
</comment>
<organism evidence="10 11">
    <name type="scientific">Lachnobacterium bovis DSM 14045</name>
    <dbReference type="NCBI Taxonomy" id="1122142"/>
    <lineage>
        <taxon>Bacteria</taxon>
        <taxon>Bacillati</taxon>
        <taxon>Bacillota</taxon>
        <taxon>Clostridia</taxon>
        <taxon>Lachnospirales</taxon>
        <taxon>Lachnospiraceae</taxon>
        <taxon>Lachnobacterium</taxon>
    </lineage>
</organism>
<dbReference type="PRINTS" id="PR00952">
    <property type="entry name" value="TYPE3IMQPROT"/>
</dbReference>
<dbReference type="Pfam" id="PF01313">
    <property type="entry name" value="Bac_export_3"/>
    <property type="match status" value="1"/>
</dbReference>
<evidence type="ECO:0000256" key="2">
    <source>
        <dbReference type="ARBA" id="ARBA00006156"/>
    </source>
</evidence>
<accession>A0A1H3EYL9</accession>
<proteinExistence type="inferred from homology"/>
<dbReference type="GO" id="GO:0009425">
    <property type="term" value="C:bacterial-type flagellum basal body"/>
    <property type="evidence" value="ECO:0007669"/>
    <property type="project" value="UniProtKB-SubCell"/>
</dbReference>
<keyword evidence="5 9" id="KW-0812">Transmembrane</keyword>
<feature type="transmembrane region" description="Helical" evidence="9">
    <location>
        <begin position="14"/>
        <end position="36"/>
    </location>
</feature>
<comment type="subcellular location">
    <subcellularLocation>
        <location evidence="1 9">Cell membrane</location>
        <topology evidence="1">Multi-pass membrane protein</topology>
    </subcellularLocation>
    <subcellularLocation>
        <location evidence="9">Bacterial flagellum basal body</location>
    </subcellularLocation>
</comment>
<dbReference type="NCBIfam" id="TIGR01402">
    <property type="entry name" value="fliQ"/>
    <property type="match status" value="1"/>
</dbReference>
<gene>
    <name evidence="9" type="primary">fliQ</name>
    <name evidence="10" type="ORF">SAMN02910414_00057</name>
</gene>
<protein>
    <recommendedName>
        <fullName evidence="3 9">Flagellar biosynthetic protein FliQ</fullName>
    </recommendedName>
</protein>
<evidence type="ECO:0000313" key="11">
    <source>
        <dbReference type="Proteomes" id="UP000183918"/>
    </source>
</evidence>